<keyword evidence="2" id="KW-1185">Reference proteome</keyword>
<sequence length="1004" mass="100683">MTGGCRRSAAAAVIGALLLVVMAAASTGVATAAAPVVRAAPAVSVAPSAERVARKPGDRIPCDYTYADTVVVDAPCKGKCGLDRPYRVNRRVKMWAPGTPKTEKPLFVYTTEWLCTPTRKLEGAAQPDGKPLTCLAMLLPAFSDLCPHMPAAPGCGWETVPTLQKKVAQAIKAEVWDIPDAAIGGLLAGVPPPLAFGSVRLAAVSPQTGVEVLTGFVCEGWVARDGVAEGVAFSDITHHGGWRAYVASLEKGGEAAAPMPPPPCDVALPALCRGTVAGSRDPPGGESPPPPPLAGSDIDVDPDTQVPLRRLFSLAIPERSRLSVALGAQLVSSGATMAFPLALGRIVDAVQLPAATGAAELHALTLGMGALFGIAAVATAVRTSTLTIVGERVSRRLRTDTFTAILRQETAFFDKTQSGELVNRLSADAASVASTLTDNVARSLRAAVTSAAGLGCVLYLSPSLSLVALATFPPIAGGAYYFGRAVRELSRRLLDSLAAATQVAAERIGAVRAVRAAGAEGVEAARYAAAVGDSYALARRVALVSGAYNGGISFAAQASLLGVLAVGGGQVLSGGMTVGELSAFAMYSVTLGGGLSAMASSYTNFTKAQGAGARIFAVLDRVPRGKSSTLSAAGGEEDAAEGGAGLGRGGSGGASSGGLRAAFADVLAMRSSWREVGGLLGGSGGVGGGVGASAGGMADGARGADSSAPPPLWVPPPAAVAAARRRAPGAGAIIPADTPLDVAFEDVWFAYPARPEVPVLRGLSLEIPAGSVTAAVGASGCGKSTLCLLLSRLYDPDAGRITVNGVDIARVHLPSLRDAVGVVAQAPHLFDGTVRDALLYPSPPTDAAAAAAAAGDVAGVDDALREALAASAAAPIFAGLGPGVGLGTRVGEGGAALSGGQRARVALSRALLRRGGILTTDEATAGLDTSSARAVGEALRSVAVGGPAVGGRPPVAVLVVAHRLDAMRQADTVAVLRAGRVVEVGSWSDLIAARGVLYKMALAG</sequence>
<dbReference type="EMBL" id="CM020620">
    <property type="protein sequence ID" value="KAK1867602.1"/>
    <property type="molecule type" value="Genomic_DNA"/>
</dbReference>
<name>A0ACC3CBR9_PYRYE</name>
<evidence type="ECO:0000313" key="1">
    <source>
        <dbReference type="EMBL" id="KAK1867602.1"/>
    </source>
</evidence>
<proteinExistence type="predicted"/>
<organism evidence="1 2">
    <name type="scientific">Pyropia yezoensis</name>
    <name type="common">Susabi-nori</name>
    <name type="synonym">Porphyra yezoensis</name>
    <dbReference type="NCBI Taxonomy" id="2788"/>
    <lineage>
        <taxon>Eukaryota</taxon>
        <taxon>Rhodophyta</taxon>
        <taxon>Bangiophyceae</taxon>
        <taxon>Bangiales</taxon>
        <taxon>Bangiaceae</taxon>
        <taxon>Pyropia</taxon>
    </lineage>
</organism>
<gene>
    <name evidence="1" type="ORF">I4F81_010108</name>
</gene>
<protein>
    <submittedName>
        <fullName evidence="1">Uncharacterized protein</fullName>
    </submittedName>
</protein>
<evidence type="ECO:0000313" key="2">
    <source>
        <dbReference type="Proteomes" id="UP000798662"/>
    </source>
</evidence>
<dbReference type="Proteomes" id="UP000798662">
    <property type="component" value="Chromosome 3"/>
</dbReference>
<comment type="caution">
    <text evidence="1">The sequence shown here is derived from an EMBL/GenBank/DDBJ whole genome shotgun (WGS) entry which is preliminary data.</text>
</comment>
<accession>A0ACC3CBR9</accession>
<reference evidence="1" key="1">
    <citation type="submission" date="2019-11" db="EMBL/GenBank/DDBJ databases">
        <title>Nori genome reveals adaptations in red seaweeds to the harsh intertidal environment.</title>
        <authorList>
            <person name="Wang D."/>
            <person name="Mao Y."/>
        </authorList>
    </citation>
    <scope>NUCLEOTIDE SEQUENCE</scope>
    <source>
        <tissue evidence="1">Gametophyte</tissue>
    </source>
</reference>